<proteinExistence type="predicted"/>
<evidence type="ECO:0000313" key="3">
    <source>
        <dbReference type="Proteomes" id="UP000002051"/>
    </source>
</evidence>
<dbReference type="AlphaFoldDB" id="G7JAA9"/>
<dbReference type="Proteomes" id="UP000002051">
    <property type="component" value="Chromosome 3"/>
</dbReference>
<organism evidence="1 3">
    <name type="scientific">Medicago truncatula</name>
    <name type="common">Barrel medic</name>
    <name type="synonym">Medicago tribuloides</name>
    <dbReference type="NCBI Taxonomy" id="3880"/>
    <lineage>
        <taxon>Eukaryota</taxon>
        <taxon>Viridiplantae</taxon>
        <taxon>Streptophyta</taxon>
        <taxon>Embryophyta</taxon>
        <taxon>Tracheophyta</taxon>
        <taxon>Spermatophyta</taxon>
        <taxon>Magnoliopsida</taxon>
        <taxon>eudicotyledons</taxon>
        <taxon>Gunneridae</taxon>
        <taxon>Pentapetalae</taxon>
        <taxon>rosids</taxon>
        <taxon>fabids</taxon>
        <taxon>Fabales</taxon>
        <taxon>Fabaceae</taxon>
        <taxon>Papilionoideae</taxon>
        <taxon>50 kb inversion clade</taxon>
        <taxon>NPAAA clade</taxon>
        <taxon>Hologalegina</taxon>
        <taxon>IRL clade</taxon>
        <taxon>Trifolieae</taxon>
        <taxon>Medicago</taxon>
    </lineage>
</organism>
<dbReference type="HOGENOM" id="CLU_2546053_0_0_1"/>
<evidence type="ECO:0000313" key="1">
    <source>
        <dbReference type="EMBL" id="AES72741.1"/>
    </source>
</evidence>
<gene>
    <name evidence="1" type="ordered locus">MTR_3g094960</name>
</gene>
<reference evidence="1 3" key="2">
    <citation type="journal article" date="2014" name="BMC Genomics">
        <title>An improved genome release (version Mt4.0) for the model legume Medicago truncatula.</title>
        <authorList>
            <person name="Tang H."/>
            <person name="Krishnakumar V."/>
            <person name="Bidwell S."/>
            <person name="Rosen B."/>
            <person name="Chan A."/>
            <person name="Zhou S."/>
            <person name="Gentzbittel L."/>
            <person name="Childs K.L."/>
            <person name="Yandell M."/>
            <person name="Gundlach H."/>
            <person name="Mayer K.F."/>
            <person name="Schwartz D.C."/>
            <person name="Town C.D."/>
        </authorList>
    </citation>
    <scope>GENOME REANNOTATION</scope>
    <source>
        <strain evidence="2 3">cv. Jemalong A17</strain>
    </source>
</reference>
<sequence length="83" mass="9684">MDILKLDVSNHEIHVVVKHMGAFKAPERIAFKQFSTKVGESILDNFWDPYRIKSLHETLITLIPKVDPKRIIIIKQDFSLQIE</sequence>
<keyword evidence="3" id="KW-1185">Reference proteome</keyword>
<accession>G7JAA9</accession>
<name>G7JAA9_MEDTR</name>
<evidence type="ECO:0000313" key="2">
    <source>
        <dbReference type="EnsemblPlants" id="AES72741"/>
    </source>
</evidence>
<reference evidence="2" key="3">
    <citation type="submission" date="2015-04" db="UniProtKB">
        <authorList>
            <consortium name="EnsemblPlants"/>
        </authorList>
    </citation>
    <scope>IDENTIFICATION</scope>
    <source>
        <strain evidence="2">cv. Jemalong A17</strain>
    </source>
</reference>
<dbReference type="PaxDb" id="3880-AES72741"/>
<protein>
    <submittedName>
        <fullName evidence="1 2">Uncharacterized protein</fullName>
    </submittedName>
</protein>
<dbReference type="EMBL" id="CM001219">
    <property type="protein sequence ID" value="AES72741.1"/>
    <property type="molecule type" value="Genomic_DNA"/>
</dbReference>
<reference evidence="1 3" key="1">
    <citation type="journal article" date="2011" name="Nature">
        <title>The Medicago genome provides insight into the evolution of rhizobial symbioses.</title>
        <authorList>
            <person name="Young N.D."/>
            <person name="Debelle F."/>
            <person name="Oldroyd G.E."/>
            <person name="Geurts R."/>
            <person name="Cannon S.B."/>
            <person name="Udvardi M.K."/>
            <person name="Benedito V.A."/>
            <person name="Mayer K.F."/>
            <person name="Gouzy J."/>
            <person name="Schoof H."/>
            <person name="Van de Peer Y."/>
            <person name="Proost S."/>
            <person name="Cook D.R."/>
            <person name="Meyers B.C."/>
            <person name="Spannagl M."/>
            <person name="Cheung F."/>
            <person name="De Mita S."/>
            <person name="Krishnakumar V."/>
            <person name="Gundlach H."/>
            <person name="Zhou S."/>
            <person name="Mudge J."/>
            <person name="Bharti A.K."/>
            <person name="Murray J.D."/>
            <person name="Naoumkina M.A."/>
            <person name="Rosen B."/>
            <person name="Silverstein K.A."/>
            <person name="Tang H."/>
            <person name="Rombauts S."/>
            <person name="Zhao P.X."/>
            <person name="Zhou P."/>
            <person name="Barbe V."/>
            <person name="Bardou P."/>
            <person name="Bechner M."/>
            <person name="Bellec A."/>
            <person name="Berger A."/>
            <person name="Berges H."/>
            <person name="Bidwell S."/>
            <person name="Bisseling T."/>
            <person name="Choisne N."/>
            <person name="Couloux A."/>
            <person name="Denny R."/>
            <person name="Deshpande S."/>
            <person name="Dai X."/>
            <person name="Doyle J.J."/>
            <person name="Dudez A.M."/>
            <person name="Farmer A.D."/>
            <person name="Fouteau S."/>
            <person name="Franken C."/>
            <person name="Gibelin C."/>
            <person name="Gish J."/>
            <person name="Goldstein S."/>
            <person name="Gonzalez A.J."/>
            <person name="Green P.J."/>
            <person name="Hallab A."/>
            <person name="Hartog M."/>
            <person name="Hua A."/>
            <person name="Humphray S.J."/>
            <person name="Jeong D.H."/>
            <person name="Jing Y."/>
            <person name="Jocker A."/>
            <person name="Kenton S.M."/>
            <person name="Kim D.J."/>
            <person name="Klee K."/>
            <person name="Lai H."/>
            <person name="Lang C."/>
            <person name="Lin S."/>
            <person name="Macmil S.L."/>
            <person name="Magdelenat G."/>
            <person name="Matthews L."/>
            <person name="McCorrison J."/>
            <person name="Monaghan E.L."/>
            <person name="Mun J.H."/>
            <person name="Najar F.Z."/>
            <person name="Nicholson C."/>
            <person name="Noirot C."/>
            <person name="O'Bleness M."/>
            <person name="Paule C.R."/>
            <person name="Poulain J."/>
            <person name="Prion F."/>
            <person name="Qin B."/>
            <person name="Qu C."/>
            <person name="Retzel E.F."/>
            <person name="Riddle C."/>
            <person name="Sallet E."/>
            <person name="Samain S."/>
            <person name="Samson N."/>
            <person name="Sanders I."/>
            <person name="Saurat O."/>
            <person name="Scarpelli C."/>
            <person name="Schiex T."/>
            <person name="Segurens B."/>
            <person name="Severin A.J."/>
            <person name="Sherrier D.J."/>
            <person name="Shi R."/>
            <person name="Sims S."/>
            <person name="Singer S.R."/>
            <person name="Sinharoy S."/>
            <person name="Sterck L."/>
            <person name="Viollet A."/>
            <person name="Wang B.B."/>
            <person name="Wang K."/>
            <person name="Wang M."/>
            <person name="Wang X."/>
            <person name="Warfsmann J."/>
            <person name="Weissenbach J."/>
            <person name="White D.D."/>
            <person name="White J.D."/>
            <person name="Wiley G.B."/>
            <person name="Wincker P."/>
            <person name="Xing Y."/>
            <person name="Yang L."/>
            <person name="Yao Z."/>
            <person name="Ying F."/>
            <person name="Zhai J."/>
            <person name="Zhou L."/>
            <person name="Zuber A."/>
            <person name="Denarie J."/>
            <person name="Dixon R.A."/>
            <person name="May G.D."/>
            <person name="Schwartz D.C."/>
            <person name="Rogers J."/>
            <person name="Quetier F."/>
            <person name="Town C.D."/>
            <person name="Roe B.A."/>
        </authorList>
    </citation>
    <scope>NUCLEOTIDE SEQUENCE [LARGE SCALE GENOMIC DNA]</scope>
    <source>
        <strain evidence="1">A17</strain>
        <strain evidence="2 3">cv. Jemalong A17</strain>
    </source>
</reference>
<dbReference type="EnsemblPlants" id="AES72741">
    <property type="protein sequence ID" value="AES72741"/>
    <property type="gene ID" value="MTR_3g094960"/>
</dbReference>